<dbReference type="PANTHER" id="PTHR10395:SF11">
    <property type="entry name" value="5-HYDROXYISOURATE HYDROLASE"/>
    <property type="match status" value="1"/>
</dbReference>
<proteinExistence type="predicted"/>
<dbReference type="Ensembl" id="ENSBIXT00005032199.1">
    <property type="protein sequence ID" value="ENSBIXP00005040058.1"/>
    <property type="gene ID" value="ENSBIXG00005003857.1"/>
</dbReference>
<dbReference type="PANTHER" id="PTHR10395">
    <property type="entry name" value="URICASE AND TRANSTHYRETIN-RELATED"/>
    <property type="match status" value="1"/>
</dbReference>
<dbReference type="Proteomes" id="UP000429181">
    <property type="component" value="Unassembled WGS sequence"/>
</dbReference>
<organism evidence="2 3">
    <name type="scientific">Bos indicus x Bos taurus</name>
    <name type="common">Hybrid cattle</name>
    <dbReference type="NCBI Taxonomy" id="30522"/>
    <lineage>
        <taxon>Eukaryota</taxon>
        <taxon>Metazoa</taxon>
        <taxon>Chordata</taxon>
        <taxon>Craniata</taxon>
        <taxon>Vertebrata</taxon>
        <taxon>Euteleostomi</taxon>
        <taxon>Mammalia</taxon>
        <taxon>Eutheria</taxon>
        <taxon>Laurasiatheria</taxon>
        <taxon>Artiodactyla</taxon>
        <taxon>Ruminantia</taxon>
        <taxon>Pecora</taxon>
        <taxon>Bovidae</taxon>
        <taxon>Bovinae</taxon>
        <taxon>Bos</taxon>
    </lineage>
</organism>
<dbReference type="GeneTree" id="ENSGT00980000198921"/>
<dbReference type="Pfam" id="PF00576">
    <property type="entry name" value="Transthyretin"/>
    <property type="match status" value="1"/>
</dbReference>
<dbReference type="Gene3D" id="2.60.40.180">
    <property type="entry name" value="Transthyretin/hydroxyisourate hydrolase domain"/>
    <property type="match status" value="1"/>
</dbReference>
<reference evidence="3" key="1">
    <citation type="submission" date="2018-11" db="EMBL/GenBank/DDBJ databases">
        <title>Haplotype-resolved cattle genomes.</title>
        <authorList>
            <person name="Low W.Y."/>
            <person name="Tearle R."/>
            <person name="Bickhart D.M."/>
            <person name="Rosen B.D."/>
            <person name="Koren S."/>
            <person name="Rhie A."/>
            <person name="Hiendleder S."/>
            <person name="Phillippy A.M."/>
            <person name="Smith T.P.L."/>
            <person name="Williams J.L."/>
        </authorList>
    </citation>
    <scope>NUCLEOTIDE SEQUENCE [LARGE SCALE GENOMIC DNA]</scope>
</reference>
<accession>A0A4W2ICT6</accession>
<evidence type="ECO:0000313" key="2">
    <source>
        <dbReference type="Ensembl" id="ENSBIXP00005040058.1"/>
    </source>
</evidence>
<protein>
    <recommendedName>
        <fullName evidence="1">Transthyretin/hydroxyisourate hydrolase domain-containing protein</fullName>
    </recommendedName>
</protein>
<dbReference type="InterPro" id="IPR036817">
    <property type="entry name" value="Transthyretin/HIU_hydrolase_sf"/>
</dbReference>
<sequence>MRKPQSHIQNLATKHHHTSRGRKGFRVFRLRCWEQSWSCFLSHAAQVTQVSKVQRELSVKNRLSGEQTGWGELSPSGLRVHTQKPCMPLSCLCLLICGGPSAPPPPLPSCTDLDDRCPGLLPPGQMKVLIGKLSFVTEGYWQKRGQESFYPYMGMRVIFTITDETHGFHGLPLMSPWSYTTYRRS</sequence>
<dbReference type="GO" id="GO:0006144">
    <property type="term" value="P:purine nucleobase metabolic process"/>
    <property type="evidence" value="ECO:0007669"/>
    <property type="project" value="TreeGrafter"/>
</dbReference>
<evidence type="ECO:0000259" key="1">
    <source>
        <dbReference type="Pfam" id="PF00576"/>
    </source>
</evidence>
<evidence type="ECO:0000313" key="3">
    <source>
        <dbReference type="Proteomes" id="UP000429181"/>
    </source>
</evidence>
<reference evidence="2" key="2">
    <citation type="submission" date="2025-08" db="UniProtKB">
        <authorList>
            <consortium name="Ensembl"/>
        </authorList>
    </citation>
    <scope>IDENTIFICATION</scope>
</reference>
<dbReference type="InterPro" id="IPR023416">
    <property type="entry name" value="Transthyretin/HIU_hydrolase_d"/>
</dbReference>
<dbReference type="AlphaFoldDB" id="A0A4W2ICT6"/>
<name>A0A4W2ICT6_BOBOX</name>
<feature type="domain" description="Transthyretin/hydroxyisourate hydrolase" evidence="1">
    <location>
        <begin position="110"/>
        <end position="183"/>
    </location>
</feature>
<dbReference type="SUPFAM" id="SSF49472">
    <property type="entry name" value="Transthyretin (synonym: prealbumin)"/>
    <property type="match status" value="1"/>
</dbReference>